<dbReference type="Proteomes" id="UP000078560">
    <property type="component" value="Unassembled WGS sequence"/>
</dbReference>
<dbReference type="EMBL" id="FLQV01000836">
    <property type="protein sequence ID" value="SBS98407.1"/>
    <property type="molecule type" value="Genomic_DNA"/>
</dbReference>
<feature type="compositionally biased region" description="Basic residues" evidence="1">
    <location>
        <begin position="49"/>
        <end position="62"/>
    </location>
</feature>
<reference evidence="3" key="1">
    <citation type="submission" date="2016-05" db="EMBL/GenBank/DDBJ databases">
        <authorList>
            <person name="Lavstsen T."/>
            <person name="Jespersen J.S."/>
        </authorList>
    </citation>
    <scope>NUCLEOTIDE SEQUENCE [LARGE SCALE GENOMIC DNA]</scope>
</reference>
<accession>A0A1A8X2K9</accession>
<feature type="compositionally biased region" description="Basic and acidic residues" evidence="1">
    <location>
        <begin position="63"/>
        <end position="78"/>
    </location>
</feature>
<protein>
    <submittedName>
        <fullName evidence="3">Uncharacterized protein</fullName>
    </submittedName>
</protein>
<proteinExistence type="predicted"/>
<sequence>MAYIADKKIKLEIMQNDVDKQNKIIKTKEKIAKGKRGLSNDTIEMNQKGGKKKYATKRKEGKRKGGEGEDKKEKRTVESKYVNSI</sequence>
<evidence type="ECO:0000256" key="1">
    <source>
        <dbReference type="SAM" id="MobiDB-lite"/>
    </source>
</evidence>
<evidence type="ECO:0000313" key="3">
    <source>
        <dbReference type="EMBL" id="SBS98407.1"/>
    </source>
</evidence>
<evidence type="ECO:0000313" key="2">
    <source>
        <dbReference type="EMBL" id="SBS88624.1"/>
    </source>
</evidence>
<organism evidence="3 4">
    <name type="scientific">Plasmodium ovale curtisi</name>
    <dbReference type="NCBI Taxonomy" id="864141"/>
    <lineage>
        <taxon>Eukaryota</taxon>
        <taxon>Sar</taxon>
        <taxon>Alveolata</taxon>
        <taxon>Apicomplexa</taxon>
        <taxon>Aconoidasida</taxon>
        <taxon>Haemosporida</taxon>
        <taxon>Plasmodiidae</taxon>
        <taxon>Plasmodium</taxon>
        <taxon>Plasmodium (Plasmodium)</taxon>
    </lineage>
</organism>
<dbReference type="EMBL" id="FLQU01000643">
    <property type="protein sequence ID" value="SBS88624.1"/>
    <property type="molecule type" value="Genomic_DNA"/>
</dbReference>
<feature type="region of interest" description="Disordered" evidence="1">
    <location>
        <begin position="37"/>
        <end position="85"/>
    </location>
</feature>
<evidence type="ECO:0000313" key="5">
    <source>
        <dbReference type="Proteomes" id="UP000078560"/>
    </source>
</evidence>
<evidence type="ECO:0000313" key="4">
    <source>
        <dbReference type="Proteomes" id="UP000078546"/>
    </source>
</evidence>
<reference evidence="4 5" key="2">
    <citation type="submission" date="2016-05" db="EMBL/GenBank/DDBJ databases">
        <authorList>
            <person name="Naeem Raeece"/>
        </authorList>
    </citation>
    <scope>NUCLEOTIDE SEQUENCE [LARGE SCALE GENOMIC DNA]</scope>
</reference>
<name>A0A1A8X2K9_PLAOA</name>
<dbReference type="AlphaFoldDB" id="A0A1A8X2K9"/>
<gene>
    <name evidence="3" type="ORF">POVCU1_045920</name>
    <name evidence="2" type="ORF">POVCU2_0049540</name>
</gene>
<dbReference type="Proteomes" id="UP000078546">
    <property type="component" value="Unassembled WGS sequence"/>
</dbReference>